<evidence type="ECO:0000256" key="12">
    <source>
        <dbReference type="ARBA" id="ARBA00032242"/>
    </source>
</evidence>
<evidence type="ECO:0000256" key="14">
    <source>
        <dbReference type="ARBA" id="ARBA00048679"/>
    </source>
</evidence>
<comment type="catalytic activity">
    <reaction evidence="13">
        <text>L-threonyl-[protein] + ATP = O-phospho-L-threonyl-[protein] + ADP + H(+)</text>
        <dbReference type="Rhea" id="RHEA:46608"/>
        <dbReference type="Rhea" id="RHEA-COMP:11060"/>
        <dbReference type="Rhea" id="RHEA-COMP:11605"/>
        <dbReference type="ChEBI" id="CHEBI:15378"/>
        <dbReference type="ChEBI" id="CHEBI:30013"/>
        <dbReference type="ChEBI" id="CHEBI:30616"/>
        <dbReference type="ChEBI" id="CHEBI:61977"/>
        <dbReference type="ChEBI" id="CHEBI:456216"/>
        <dbReference type="EC" id="2.7.11.1"/>
    </reaction>
</comment>
<evidence type="ECO:0000256" key="9">
    <source>
        <dbReference type="ARBA" id="ARBA00022777"/>
    </source>
</evidence>
<name>A0A7J7KQY6_BUGNE</name>
<dbReference type="SMART" id="SM00745">
    <property type="entry name" value="MIT"/>
    <property type="match status" value="1"/>
</dbReference>
<gene>
    <name evidence="18" type="ORF">EB796_001082</name>
</gene>
<dbReference type="GO" id="GO:0061709">
    <property type="term" value="P:reticulophagy"/>
    <property type="evidence" value="ECO:0007669"/>
    <property type="project" value="TreeGrafter"/>
</dbReference>
<evidence type="ECO:0000256" key="16">
    <source>
        <dbReference type="SAM" id="MobiDB-lite"/>
    </source>
</evidence>
<reference evidence="18" key="1">
    <citation type="submission" date="2020-06" db="EMBL/GenBank/DDBJ databases">
        <title>Draft genome of Bugula neritina, a colonial animal packing powerful symbionts and potential medicines.</title>
        <authorList>
            <person name="Rayko M."/>
        </authorList>
    </citation>
    <scope>NUCLEOTIDE SEQUENCE [LARGE SCALE GENOMIC DNA]</scope>
    <source>
        <strain evidence="18">Kwan_BN1</strain>
    </source>
</reference>
<keyword evidence="7" id="KW-0677">Repeat</keyword>
<comment type="catalytic activity">
    <reaction evidence="14">
        <text>L-seryl-[protein] + ATP = O-phospho-L-seryl-[protein] + ADP + H(+)</text>
        <dbReference type="Rhea" id="RHEA:17989"/>
        <dbReference type="Rhea" id="RHEA-COMP:9863"/>
        <dbReference type="Rhea" id="RHEA-COMP:11604"/>
        <dbReference type="ChEBI" id="CHEBI:15378"/>
        <dbReference type="ChEBI" id="CHEBI:29999"/>
        <dbReference type="ChEBI" id="CHEBI:30616"/>
        <dbReference type="ChEBI" id="CHEBI:83421"/>
        <dbReference type="ChEBI" id="CHEBI:456216"/>
        <dbReference type="EC" id="2.7.11.1"/>
    </reaction>
</comment>
<dbReference type="Proteomes" id="UP000593567">
    <property type="component" value="Unassembled WGS sequence"/>
</dbReference>
<dbReference type="InterPro" id="IPR017441">
    <property type="entry name" value="Protein_kinase_ATP_BS"/>
</dbReference>
<feature type="region of interest" description="Disordered" evidence="16">
    <location>
        <begin position="38"/>
        <end position="71"/>
    </location>
</feature>
<evidence type="ECO:0000256" key="5">
    <source>
        <dbReference type="ARBA" id="ARBA00022527"/>
    </source>
</evidence>
<feature type="binding site" evidence="15">
    <location>
        <position position="114"/>
    </location>
    <ligand>
        <name>ATP</name>
        <dbReference type="ChEBI" id="CHEBI:30616"/>
    </ligand>
</feature>
<dbReference type="AlphaFoldDB" id="A0A7J7KQY6"/>
<evidence type="ECO:0000256" key="15">
    <source>
        <dbReference type="PROSITE-ProRule" id="PRU10141"/>
    </source>
</evidence>
<evidence type="ECO:0000256" key="1">
    <source>
        <dbReference type="ARBA" id="ARBA00004496"/>
    </source>
</evidence>
<dbReference type="GO" id="GO:0000422">
    <property type="term" value="P:autophagy of mitochondrion"/>
    <property type="evidence" value="ECO:0007669"/>
    <property type="project" value="TreeGrafter"/>
</dbReference>
<dbReference type="FunFam" id="3.30.200.20:FF:000042">
    <property type="entry name" value="Aurora kinase A"/>
    <property type="match status" value="1"/>
</dbReference>
<feature type="domain" description="Protein kinase" evidence="17">
    <location>
        <begin position="80"/>
        <end position="336"/>
    </location>
</feature>
<protein>
    <recommendedName>
        <fullName evidence="3">Serine/threonine-protein kinase ULK3</fullName>
        <ecNumber evidence="2">2.7.11.1</ecNumber>
    </recommendedName>
    <alternativeName>
        <fullName evidence="12">Unc-51-like kinase 3</fullName>
    </alternativeName>
</protein>
<dbReference type="GO" id="GO:0010506">
    <property type="term" value="P:regulation of autophagy"/>
    <property type="evidence" value="ECO:0007669"/>
    <property type="project" value="InterPro"/>
</dbReference>
<keyword evidence="8 15" id="KW-0547">Nucleotide-binding</keyword>
<dbReference type="GO" id="GO:0004674">
    <property type="term" value="F:protein serine/threonine kinase activity"/>
    <property type="evidence" value="ECO:0007669"/>
    <property type="project" value="UniProtKB-KW"/>
</dbReference>
<evidence type="ECO:0000256" key="3">
    <source>
        <dbReference type="ARBA" id="ARBA00021644"/>
    </source>
</evidence>
<dbReference type="InterPro" id="IPR008271">
    <property type="entry name" value="Ser/Thr_kinase_AS"/>
</dbReference>
<dbReference type="GO" id="GO:0005524">
    <property type="term" value="F:ATP binding"/>
    <property type="evidence" value="ECO:0007669"/>
    <property type="project" value="UniProtKB-UniRule"/>
</dbReference>
<dbReference type="PROSITE" id="PS00107">
    <property type="entry name" value="PROTEIN_KINASE_ATP"/>
    <property type="match status" value="1"/>
</dbReference>
<dbReference type="GO" id="GO:0005829">
    <property type="term" value="C:cytosol"/>
    <property type="evidence" value="ECO:0007669"/>
    <property type="project" value="TreeGrafter"/>
</dbReference>
<keyword evidence="5" id="KW-0723">Serine/threonine-protein kinase</keyword>
<dbReference type="SUPFAM" id="SSF56112">
    <property type="entry name" value="Protein kinase-like (PK-like)"/>
    <property type="match status" value="1"/>
</dbReference>
<dbReference type="SMART" id="SM00220">
    <property type="entry name" value="S_TKc"/>
    <property type="match status" value="1"/>
</dbReference>
<evidence type="ECO:0000313" key="18">
    <source>
        <dbReference type="EMBL" id="KAF6040604.1"/>
    </source>
</evidence>
<evidence type="ECO:0000256" key="13">
    <source>
        <dbReference type="ARBA" id="ARBA00047899"/>
    </source>
</evidence>
<keyword evidence="19" id="KW-1185">Reference proteome</keyword>
<evidence type="ECO:0000256" key="6">
    <source>
        <dbReference type="ARBA" id="ARBA00022679"/>
    </source>
</evidence>
<dbReference type="Gene3D" id="3.30.200.20">
    <property type="entry name" value="Phosphorylase Kinase, domain 1"/>
    <property type="match status" value="1"/>
</dbReference>
<dbReference type="GO" id="GO:0034727">
    <property type="term" value="P:piecemeal microautophagy of the nucleus"/>
    <property type="evidence" value="ECO:0007669"/>
    <property type="project" value="TreeGrafter"/>
</dbReference>
<accession>A0A7J7KQY6</accession>
<comment type="subcellular location">
    <subcellularLocation>
        <location evidence="1">Cytoplasm</location>
    </subcellularLocation>
</comment>
<evidence type="ECO:0000256" key="8">
    <source>
        <dbReference type="ARBA" id="ARBA00022741"/>
    </source>
</evidence>
<dbReference type="GO" id="GO:0000045">
    <property type="term" value="P:autophagosome assembly"/>
    <property type="evidence" value="ECO:0007669"/>
    <property type="project" value="TreeGrafter"/>
</dbReference>
<dbReference type="Pfam" id="PF04212">
    <property type="entry name" value="MIT"/>
    <property type="match status" value="1"/>
</dbReference>
<dbReference type="InterPro" id="IPR011009">
    <property type="entry name" value="Kinase-like_dom_sf"/>
</dbReference>
<evidence type="ECO:0000256" key="7">
    <source>
        <dbReference type="ARBA" id="ARBA00022737"/>
    </source>
</evidence>
<proteinExistence type="predicted"/>
<keyword evidence="4" id="KW-0963">Cytoplasm</keyword>
<evidence type="ECO:0000256" key="10">
    <source>
        <dbReference type="ARBA" id="ARBA00022840"/>
    </source>
</evidence>
<keyword evidence="10 15" id="KW-0067">ATP-binding</keyword>
<dbReference type="OrthoDB" id="346907at2759"/>
<evidence type="ECO:0000313" key="19">
    <source>
        <dbReference type="Proteomes" id="UP000593567"/>
    </source>
</evidence>
<dbReference type="PROSITE" id="PS00108">
    <property type="entry name" value="PROTEIN_KINASE_ST"/>
    <property type="match status" value="1"/>
</dbReference>
<evidence type="ECO:0000259" key="17">
    <source>
        <dbReference type="PROSITE" id="PS50011"/>
    </source>
</evidence>
<dbReference type="SUPFAM" id="SSF116846">
    <property type="entry name" value="MIT domain"/>
    <property type="match status" value="1"/>
</dbReference>
<dbReference type="Gene3D" id="1.20.58.80">
    <property type="entry name" value="Phosphotransferase system, lactose/cellobiose-type IIA subunit"/>
    <property type="match status" value="1"/>
</dbReference>
<keyword evidence="6" id="KW-0808">Transferase</keyword>
<dbReference type="PANTHER" id="PTHR24348:SF65">
    <property type="entry name" value="SERINE_THREONINE-PROTEIN KINASE ULK3"/>
    <property type="match status" value="1"/>
</dbReference>
<dbReference type="EMBL" id="VXIV02000121">
    <property type="protein sequence ID" value="KAF6040604.1"/>
    <property type="molecule type" value="Genomic_DNA"/>
</dbReference>
<dbReference type="InterPro" id="IPR000719">
    <property type="entry name" value="Prot_kinase_dom"/>
</dbReference>
<sequence length="528" mass="60434">MIILNQVTPIIVIALELFELETFQLCINSNVMANHPSHNNQLVTHKSPQSAPVRRQSSNSDLRARSSTGRRFPLPHLPNYVFTERLGSGTYATVYKAFKKTAERETVAIKCVLKSSLNRMSTENLLTEIELLKLLKHDHIVELRDFEWDTNYIYIITEYCSGGDLSSFLKQKRALHESHVRRFLQQIALALQYMREKNVTHLDLKPQNILLSGLHKPQLKIADFGFAHYIVGDVDTSYLKGSPLYMAPEIICQKHYDAKADLWSVGVILFECLFGQTPWASSTLSELAEKIKAKKPITIPSGFDISEECRDLTLRLLTRDPQERISFDQFFTHKFLQLDKAPSVQSLSKAVETVKKAIQADENNKHTEAINLYVQSLDYFMAALQYETDEAKKEAMRTKIRQYLSRSEHLRGLVKSDLEKSATHTDDLKSLEELAADHPQIPILLAAQAKGKQMEKDMEYSKALERHQRCIQQLLSVARDLPEGQLRTALYKHIQGSLIHAERLSDYIELRLSSKKEVLKIHAMCSEE</sequence>
<dbReference type="Gene3D" id="1.10.510.10">
    <property type="entry name" value="Transferase(Phosphotransferase) domain 1"/>
    <property type="match status" value="1"/>
</dbReference>
<feature type="compositionally biased region" description="Polar residues" evidence="16">
    <location>
        <begin position="38"/>
        <end position="69"/>
    </location>
</feature>
<dbReference type="GO" id="GO:0042594">
    <property type="term" value="P:response to starvation"/>
    <property type="evidence" value="ECO:0007669"/>
    <property type="project" value="TreeGrafter"/>
</dbReference>
<comment type="caution">
    <text evidence="18">The sequence shown here is derived from an EMBL/GenBank/DDBJ whole genome shotgun (WGS) entry which is preliminary data.</text>
</comment>
<dbReference type="FunFam" id="1.10.510.10:FF:000571">
    <property type="entry name" value="Maternal embryonic leucine zipper kinase"/>
    <property type="match status" value="1"/>
</dbReference>
<dbReference type="GO" id="GO:0005776">
    <property type="term" value="C:autophagosome"/>
    <property type="evidence" value="ECO:0007669"/>
    <property type="project" value="TreeGrafter"/>
</dbReference>
<dbReference type="InterPro" id="IPR045269">
    <property type="entry name" value="Atg1-like"/>
</dbReference>
<dbReference type="InterPro" id="IPR036181">
    <property type="entry name" value="MIT_dom_sf"/>
</dbReference>
<keyword evidence="11" id="KW-0072">Autophagy</keyword>
<dbReference type="Pfam" id="PF00069">
    <property type="entry name" value="Pkinase"/>
    <property type="match status" value="1"/>
</dbReference>
<dbReference type="EC" id="2.7.11.1" evidence="2"/>
<organism evidence="18 19">
    <name type="scientific">Bugula neritina</name>
    <name type="common">Brown bryozoan</name>
    <name type="synonym">Sertularia neritina</name>
    <dbReference type="NCBI Taxonomy" id="10212"/>
    <lineage>
        <taxon>Eukaryota</taxon>
        <taxon>Metazoa</taxon>
        <taxon>Spiralia</taxon>
        <taxon>Lophotrochozoa</taxon>
        <taxon>Bryozoa</taxon>
        <taxon>Gymnolaemata</taxon>
        <taxon>Cheilostomatida</taxon>
        <taxon>Flustrina</taxon>
        <taxon>Buguloidea</taxon>
        <taxon>Bugulidae</taxon>
        <taxon>Bugula</taxon>
    </lineage>
</organism>
<dbReference type="InterPro" id="IPR007330">
    <property type="entry name" value="MIT_dom"/>
</dbReference>
<evidence type="ECO:0000256" key="4">
    <source>
        <dbReference type="ARBA" id="ARBA00022490"/>
    </source>
</evidence>
<keyword evidence="9" id="KW-0418">Kinase</keyword>
<evidence type="ECO:0000256" key="2">
    <source>
        <dbReference type="ARBA" id="ARBA00012513"/>
    </source>
</evidence>
<dbReference type="PROSITE" id="PS50011">
    <property type="entry name" value="PROTEIN_KINASE_DOM"/>
    <property type="match status" value="1"/>
</dbReference>
<dbReference type="GO" id="GO:0034045">
    <property type="term" value="C:phagophore assembly site membrane"/>
    <property type="evidence" value="ECO:0007669"/>
    <property type="project" value="TreeGrafter"/>
</dbReference>
<evidence type="ECO:0000256" key="11">
    <source>
        <dbReference type="ARBA" id="ARBA00023006"/>
    </source>
</evidence>
<dbReference type="PANTHER" id="PTHR24348">
    <property type="entry name" value="SERINE/THREONINE-PROTEIN KINASE UNC-51-RELATED"/>
    <property type="match status" value="1"/>
</dbReference>